<comment type="caution">
    <text evidence="2">The sequence shown here is derived from an EMBL/GenBank/DDBJ whole genome shotgun (WGS) entry which is preliminary data.</text>
</comment>
<evidence type="ECO:0008006" key="4">
    <source>
        <dbReference type="Google" id="ProtNLM"/>
    </source>
</evidence>
<feature type="transmembrane region" description="Helical" evidence="1">
    <location>
        <begin position="256"/>
        <end position="278"/>
    </location>
</feature>
<feature type="transmembrane region" description="Helical" evidence="1">
    <location>
        <begin position="148"/>
        <end position="173"/>
    </location>
</feature>
<name>A0AAD7TMZ6_9APHY</name>
<feature type="transmembrane region" description="Helical" evidence="1">
    <location>
        <begin position="108"/>
        <end position="136"/>
    </location>
</feature>
<dbReference type="Proteomes" id="UP001215151">
    <property type="component" value="Unassembled WGS sequence"/>
</dbReference>
<dbReference type="AlphaFoldDB" id="A0AAD7TMZ6"/>
<gene>
    <name evidence="2" type="ORF">ONZ51_g8575</name>
</gene>
<keyword evidence="1" id="KW-0812">Transmembrane</keyword>
<protein>
    <recommendedName>
        <fullName evidence="4">Transmembrane protein</fullName>
    </recommendedName>
</protein>
<sequence>MSQESLPMYYEPEPPYYEPPKGSALQRATRVFLVLGTPGAPSEYFPVPVHDPNEDLEKGPTLVATIEVGAVADAPEGPTSSVAPSARSKSLSAGRAICNAVWYLRMCLLLAIVGAGVSFACSFISYFLGMITFLAWRAPFSQLDVKTALTACAIGSPLVGATVGFIGFLAMCARRARMSAEKRAKMEEYAARERAGEWLPVDEWREYVAEPVEILAVGIGAAFCSGISMLLGMALVPGLAAIAHEVGFGFGHAALLGLWGTMVPFIPHFIGAVFGTLWDCDPVGGWNGGFTFWSACCTPRN</sequence>
<feature type="transmembrane region" description="Helical" evidence="1">
    <location>
        <begin position="214"/>
        <end position="236"/>
    </location>
</feature>
<keyword evidence="1" id="KW-1133">Transmembrane helix</keyword>
<organism evidence="2 3">
    <name type="scientific">Trametes cubensis</name>
    <dbReference type="NCBI Taxonomy" id="1111947"/>
    <lineage>
        <taxon>Eukaryota</taxon>
        <taxon>Fungi</taxon>
        <taxon>Dikarya</taxon>
        <taxon>Basidiomycota</taxon>
        <taxon>Agaricomycotina</taxon>
        <taxon>Agaricomycetes</taxon>
        <taxon>Polyporales</taxon>
        <taxon>Polyporaceae</taxon>
        <taxon>Trametes</taxon>
    </lineage>
</organism>
<dbReference type="EMBL" id="JAPEVG010000263">
    <property type="protein sequence ID" value="KAJ8472344.1"/>
    <property type="molecule type" value="Genomic_DNA"/>
</dbReference>
<evidence type="ECO:0000313" key="2">
    <source>
        <dbReference type="EMBL" id="KAJ8472344.1"/>
    </source>
</evidence>
<evidence type="ECO:0000256" key="1">
    <source>
        <dbReference type="SAM" id="Phobius"/>
    </source>
</evidence>
<accession>A0AAD7TMZ6</accession>
<reference evidence="2" key="1">
    <citation type="submission" date="2022-11" db="EMBL/GenBank/DDBJ databases">
        <title>Genome Sequence of Cubamyces cubensis.</title>
        <authorList>
            <person name="Buettner E."/>
        </authorList>
    </citation>
    <scope>NUCLEOTIDE SEQUENCE</scope>
    <source>
        <strain evidence="2">MPL-01</strain>
    </source>
</reference>
<keyword evidence="1" id="KW-0472">Membrane</keyword>
<keyword evidence="3" id="KW-1185">Reference proteome</keyword>
<proteinExistence type="predicted"/>
<evidence type="ECO:0000313" key="3">
    <source>
        <dbReference type="Proteomes" id="UP001215151"/>
    </source>
</evidence>